<dbReference type="SUPFAM" id="SSF102848">
    <property type="entry name" value="NSFL1 (p97 ATPase) cofactor p47, SEP domain"/>
    <property type="match status" value="1"/>
</dbReference>
<gene>
    <name evidence="2" type="ORF">HNAJ_LOCUS7045</name>
</gene>
<accession>A0A0R3TJ09</accession>
<dbReference type="GO" id="GO:0005634">
    <property type="term" value="C:nucleus"/>
    <property type="evidence" value="ECO:0007669"/>
    <property type="project" value="TreeGrafter"/>
</dbReference>
<reference evidence="2 3" key="2">
    <citation type="submission" date="2018-11" db="EMBL/GenBank/DDBJ databases">
        <authorList>
            <consortium name="Pathogen Informatics"/>
        </authorList>
    </citation>
    <scope>NUCLEOTIDE SEQUENCE [LARGE SCALE GENOMIC DNA]</scope>
</reference>
<dbReference type="PROSITE" id="PS51399">
    <property type="entry name" value="SEP"/>
    <property type="match status" value="1"/>
</dbReference>
<dbReference type="GO" id="GO:0031468">
    <property type="term" value="P:nuclear membrane reassembly"/>
    <property type="evidence" value="ECO:0007669"/>
    <property type="project" value="TreeGrafter"/>
</dbReference>
<dbReference type="PANTHER" id="PTHR23333:SF20">
    <property type="entry name" value="NSFL1 COFACTOR P47"/>
    <property type="match status" value="1"/>
</dbReference>
<dbReference type="GO" id="GO:0043130">
    <property type="term" value="F:ubiquitin binding"/>
    <property type="evidence" value="ECO:0007669"/>
    <property type="project" value="TreeGrafter"/>
</dbReference>
<reference evidence="4" key="1">
    <citation type="submission" date="2017-02" db="UniProtKB">
        <authorList>
            <consortium name="WormBaseParasite"/>
        </authorList>
    </citation>
    <scope>IDENTIFICATION</scope>
</reference>
<dbReference type="InterPro" id="IPR012989">
    <property type="entry name" value="SEP_domain"/>
</dbReference>
<dbReference type="AlphaFoldDB" id="A0A0R3TJ09"/>
<dbReference type="GO" id="GO:0007030">
    <property type="term" value="P:Golgi organization"/>
    <property type="evidence" value="ECO:0007669"/>
    <property type="project" value="TreeGrafter"/>
</dbReference>
<dbReference type="GO" id="GO:0061025">
    <property type="term" value="P:membrane fusion"/>
    <property type="evidence" value="ECO:0007669"/>
    <property type="project" value="TreeGrafter"/>
</dbReference>
<protein>
    <submittedName>
        <fullName evidence="4">SEP domain-containing protein</fullName>
    </submittedName>
</protein>
<dbReference type="Gene3D" id="3.30.420.210">
    <property type="entry name" value="SEP domain"/>
    <property type="match status" value="1"/>
</dbReference>
<sequence>MLFNLRHFDIYADNFCTIHKFWCALCISPTFNLLKSIGLGTTLSDPTVRVESGKSSSSIAPVGLDEESDDKKNVVVKLWNNGFSLDDGPLRLYTDPSSVQFMGAIRAGLIPTVSFLL</sequence>
<dbReference type="InterPro" id="IPR036241">
    <property type="entry name" value="NSFL1C_SEP_dom_sf"/>
</dbReference>
<dbReference type="GO" id="GO:0005829">
    <property type="term" value="C:cytosol"/>
    <property type="evidence" value="ECO:0007669"/>
    <property type="project" value="TreeGrafter"/>
</dbReference>
<keyword evidence="3" id="KW-1185">Reference proteome</keyword>
<evidence type="ECO:0000313" key="3">
    <source>
        <dbReference type="Proteomes" id="UP000278807"/>
    </source>
</evidence>
<organism evidence="4">
    <name type="scientific">Rodentolepis nana</name>
    <name type="common">Dwarf tapeworm</name>
    <name type="synonym">Hymenolepis nana</name>
    <dbReference type="NCBI Taxonomy" id="102285"/>
    <lineage>
        <taxon>Eukaryota</taxon>
        <taxon>Metazoa</taxon>
        <taxon>Spiralia</taxon>
        <taxon>Lophotrochozoa</taxon>
        <taxon>Platyhelminthes</taxon>
        <taxon>Cestoda</taxon>
        <taxon>Eucestoda</taxon>
        <taxon>Cyclophyllidea</taxon>
        <taxon>Hymenolepididae</taxon>
        <taxon>Rodentolepis</taxon>
    </lineage>
</organism>
<dbReference type="STRING" id="102285.A0A0R3TJ09"/>
<feature type="domain" description="SEP" evidence="1">
    <location>
        <begin position="71"/>
        <end position="117"/>
    </location>
</feature>
<dbReference type="WBParaSite" id="HNAJ_0000705001-mRNA-1">
    <property type="protein sequence ID" value="HNAJ_0000705001-mRNA-1"/>
    <property type="gene ID" value="HNAJ_0000705001"/>
</dbReference>
<dbReference type="EMBL" id="UZAE01009930">
    <property type="protein sequence ID" value="VDO02905.1"/>
    <property type="molecule type" value="Genomic_DNA"/>
</dbReference>
<dbReference type="GO" id="GO:0043161">
    <property type="term" value="P:proteasome-mediated ubiquitin-dependent protein catabolic process"/>
    <property type="evidence" value="ECO:0007669"/>
    <property type="project" value="TreeGrafter"/>
</dbReference>
<evidence type="ECO:0000313" key="4">
    <source>
        <dbReference type="WBParaSite" id="HNAJ_0000705001-mRNA-1"/>
    </source>
</evidence>
<proteinExistence type="predicted"/>
<evidence type="ECO:0000313" key="2">
    <source>
        <dbReference type="EMBL" id="VDO02905.1"/>
    </source>
</evidence>
<dbReference type="GO" id="GO:0000045">
    <property type="term" value="P:autophagosome assembly"/>
    <property type="evidence" value="ECO:0007669"/>
    <property type="project" value="TreeGrafter"/>
</dbReference>
<dbReference type="Proteomes" id="UP000278807">
    <property type="component" value="Unassembled WGS sequence"/>
</dbReference>
<dbReference type="PANTHER" id="PTHR23333">
    <property type="entry name" value="UBX DOMAIN CONTAINING PROTEIN"/>
    <property type="match status" value="1"/>
</dbReference>
<evidence type="ECO:0000259" key="1">
    <source>
        <dbReference type="PROSITE" id="PS51399"/>
    </source>
</evidence>
<dbReference type="OrthoDB" id="25887at2759"/>
<dbReference type="Pfam" id="PF08059">
    <property type="entry name" value="SEP"/>
    <property type="match status" value="1"/>
</dbReference>
<name>A0A0R3TJ09_RODNA</name>